<evidence type="ECO:0000313" key="3">
    <source>
        <dbReference type="Proteomes" id="UP001176961"/>
    </source>
</evidence>
<sequence length="65" mass="7637">MDFSNVSKDEMYKYARESLILLLAFFAVILLILLIVKQICCRKPQIVVMRFEPARENADNIQSRM</sequence>
<proteinExistence type="predicted"/>
<evidence type="ECO:0000256" key="1">
    <source>
        <dbReference type="SAM" id="Phobius"/>
    </source>
</evidence>
<keyword evidence="1" id="KW-0472">Membrane</keyword>
<dbReference type="Proteomes" id="UP001176961">
    <property type="component" value="Unassembled WGS sequence"/>
</dbReference>
<protein>
    <submittedName>
        <fullName evidence="2">Uncharacterized protein</fullName>
    </submittedName>
</protein>
<feature type="transmembrane region" description="Helical" evidence="1">
    <location>
        <begin position="20"/>
        <end position="40"/>
    </location>
</feature>
<keyword evidence="1" id="KW-1133">Transmembrane helix</keyword>
<evidence type="ECO:0000313" key="2">
    <source>
        <dbReference type="EMBL" id="CAJ0595533.1"/>
    </source>
</evidence>
<accession>A0AA36M1E1</accession>
<dbReference type="EMBL" id="CATQJL010000112">
    <property type="protein sequence ID" value="CAJ0595533.1"/>
    <property type="molecule type" value="Genomic_DNA"/>
</dbReference>
<keyword evidence="1" id="KW-0812">Transmembrane</keyword>
<organism evidence="2 3">
    <name type="scientific">Cylicocyclus nassatus</name>
    <name type="common">Nematode worm</name>
    <dbReference type="NCBI Taxonomy" id="53992"/>
    <lineage>
        <taxon>Eukaryota</taxon>
        <taxon>Metazoa</taxon>
        <taxon>Ecdysozoa</taxon>
        <taxon>Nematoda</taxon>
        <taxon>Chromadorea</taxon>
        <taxon>Rhabditida</taxon>
        <taxon>Rhabditina</taxon>
        <taxon>Rhabditomorpha</taxon>
        <taxon>Strongyloidea</taxon>
        <taxon>Strongylidae</taxon>
        <taxon>Cylicocyclus</taxon>
    </lineage>
</organism>
<gene>
    <name evidence="2" type="ORF">CYNAS_LOCUS7516</name>
</gene>
<comment type="caution">
    <text evidence="2">The sequence shown here is derived from an EMBL/GenBank/DDBJ whole genome shotgun (WGS) entry which is preliminary data.</text>
</comment>
<keyword evidence="3" id="KW-1185">Reference proteome</keyword>
<dbReference type="AlphaFoldDB" id="A0AA36M1E1"/>
<name>A0AA36M1E1_CYLNA</name>
<reference evidence="2" key="1">
    <citation type="submission" date="2023-07" db="EMBL/GenBank/DDBJ databases">
        <authorList>
            <consortium name="CYATHOMIX"/>
        </authorList>
    </citation>
    <scope>NUCLEOTIDE SEQUENCE</scope>
    <source>
        <strain evidence="2">N/A</strain>
    </source>
</reference>